<dbReference type="InterPro" id="IPR011335">
    <property type="entry name" value="Restrct_endonuc-II-like"/>
</dbReference>
<gene>
    <name evidence="3" type="ORF">MAR_036858</name>
</gene>
<dbReference type="CDD" id="cd22343">
    <property type="entry name" value="PDDEXK_lambda_exonuclease-like"/>
    <property type="match status" value="1"/>
</dbReference>
<sequence>MCLEKWPRLQSQLDLSKPRLTSHQPVSTRSCVEFDPRRSSDRKLDAEFYRQKMEELKAIFPQTGMTHVAPIPDSAPPAVQEMEVETTPDPILENISAMVFSPGNMPPSVIDDSLAVTIEARTRGQRTNKPWCLLHKGRITSSNSGRVMAAGKSQNHLIAEIINGSSLNKYSNLPVQVKWGQYHEDTARADYIKFKEASGTYLGASCDGIVIDKSMPCDCQKEVEDLLSIPSFYMQSSDSCPALCKTHHYYAQVQGEMAVTGLPWCDFVVWTGAHKNNLFVQRIYFDANFVSDMLRKLKGFYNNFIK</sequence>
<dbReference type="Proteomes" id="UP001164746">
    <property type="component" value="Chromosome 13"/>
</dbReference>
<evidence type="ECO:0000259" key="2">
    <source>
        <dbReference type="Pfam" id="PF09588"/>
    </source>
</evidence>
<organism evidence="3 4">
    <name type="scientific">Mya arenaria</name>
    <name type="common">Soft-shell clam</name>
    <dbReference type="NCBI Taxonomy" id="6604"/>
    <lineage>
        <taxon>Eukaryota</taxon>
        <taxon>Metazoa</taxon>
        <taxon>Spiralia</taxon>
        <taxon>Lophotrochozoa</taxon>
        <taxon>Mollusca</taxon>
        <taxon>Bivalvia</taxon>
        <taxon>Autobranchia</taxon>
        <taxon>Heteroconchia</taxon>
        <taxon>Euheterodonta</taxon>
        <taxon>Imparidentia</taxon>
        <taxon>Neoheterodontei</taxon>
        <taxon>Myida</taxon>
        <taxon>Myoidea</taxon>
        <taxon>Myidae</taxon>
        <taxon>Mya</taxon>
    </lineage>
</organism>
<protein>
    <recommendedName>
        <fullName evidence="2">YqaJ viral recombinase domain-containing protein</fullName>
    </recommendedName>
</protein>
<feature type="region of interest" description="Disordered" evidence="1">
    <location>
        <begin position="17"/>
        <end position="37"/>
    </location>
</feature>
<accession>A0ABY7FPD4</accession>
<evidence type="ECO:0000313" key="3">
    <source>
        <dbReference type="EMBL" id="WAR23189.1"/>
    </source>
</evidence>
<dbReference type="Pfam" id="PF09588">
    <property type="entry name" value="YqaJ"/>
    <property type="match status" value="1"/>
</dbReference>
<feature type="domain" description="YqaJ viral recombinase" evidence="2">
    <location>
        <begin position="131"/>
        <end position="262"/>
    </location>
</feature>
<evidence type="ECO:0000256" key="1">
    <source>
        <dbReference type="SAM" id="MobiDB-lite"/>
    </source>
</evidence>
<dbReference type="Gene3D" id="3.90.320.10">
    <property type="match status" value="1"/>
</dbReference>
<dbReference type="PANTHER" id="PTHR46609">
    <property type="entry name" value="EXONUCLEASE, PHAGE-TYPE/RECB, C-TERMINAL DOMAIN-CONTAINING PROTEIN"/>
    <property type="match status" value="1"/>
</dbReference>
<evidence type="ECO:0000313" key="4">
    <source>
        <dbReference type="Proteomes" id="UP001164746"/>
    </source>
</evidence>
<keyword evidence="4" id="KW-1185">Reference proteome</keyword>
<name>A0ABY7FPD4_MYAAR</name>
<dbReference type="PANTHER" id="PTHR46609:SF8">
    <property type="entry name" value="YQAJ VIRAL RECOMBINASE DOMAIN-CONTAINING PROTEIN"/>
    <property type="match status" value="1"/>
</dbReference>
<dbReference type="SUPFAM" id="SSF52980">
    <property type="entry name" value="Restriction endonuclease-like"/>
    <property type="match status" value="1"/>
</dbReference>
<dbReference type="InterPro" id="IPR011604">
    <property type="entry name" value="PDDEXK-like_dom_sf"/>
</dbReference>
<reference evidence="3" key="1">
    <citation type="submission" date="2022-11" db="EMBL/GenBank/DDBJ databases">
        <title>Centuries of genome instability and evolution in soft-shell clam transmissible cancer (bioRxiv).</title>
        <authorList>
            <person name="Hart S.F.M."/>
            <person name="Yonemitsu M.A."/>
            <person name="Giersch R.M."/>
            <person name="Beal B.F."/>
            <person name="Arriagada G."/>
            <person name="Davis B.W."/>
            <person name="Ostrander E.A."/>
            <person name="Goff S.P."/>
            <person name="Metzger M.J."/>
        </authorList>
    </citation>
    <scope>NUCLEOTIDE SEQUENCE</scope>
    <source>
        <strain evidence="3">MELC-2E11</strain>
        <tissue evidence="3">Siphon/mantle</tissue>
    </source>
</reference>
<dbReference type="InterPro" id="IPR051703">
    <property type="entry name" value="NF-kappa-B_Signaling_Reg"/>
</dbReference>
<dbReference type="EMBL" id="CP111024">
    <property type="protein sequence ID" value="WAR23189.1"/>
    <property type="molecule type" value="Genomic_DNA"/>
</dbReference>
<dbReference type="InterPro" id="IPR019080">
    <property type="entry name" value="YqaJ_viral_recombinase"/>
</dbReference>
<proteinExistence type="predicted"/>
<feature type="compositionally biased region" description="Polar residues" evidence="1">
    <location>
        <begin position="17"/>
        <end position="30"/>
    </location>
</feature>